<evidence type="ECO:0000313" key="1">
    <source>
        <dbReference type="EMBL" id="KAD3066355.1"/>
    </source>
</evidence>
<dbReference type="Gene3D" id="3.30.780.10">
    <property type="entry name" value="SUI1-like domain"/>
    <property type="match status" value="1"/>
</dbReference>
<keyword evidence="2" id="KW-1185">Reference proteome</keyword>
<protein>
    <submittedName>
        <fullName evidence="1">Uncharacterized protein</fullName>
    </submittedName>
</protein>
<proteinExistence type="predicted"/>
<gene>
    <name evidence="1" type="ORF">E3N88_34235</name>
</gene>
<dbReference type="OrthoDB" id="10248435at2759"/>
<accession>A0A5N6LXI9</accession>
<sequence>MKKSSMAKHIARSPILSLVEVNTTGGSGRDLVVSAQTLPTDQFAMMGVDLGLSLIEVWLLVFIDPYPEANAEDSGVRSKEYVHIHIQQRNGRKKLTTLQVVMSEAVNGKVRDSPFHLKEQAGHIVLPVDHLCNLLQLHLKDVSKQFNHTKSVKLIAQARHSSTVMDSFN</sequence>
<dbReference type="Proteomes" id="UP000326396">
    <property type="component" value="Linkage Group LG7"/>
</dbReference>
<dbReference type="AlphaFoldDB" id="A0A5N6LXI9"/>
<dbReference type="EMBL" id="SZYD01000017">
    <property type="protein sequence ID" value="KAD3066355.1"/>
    <property type="molecule type" value="Genomic_DNA"/>
</dbReference>
<reference evidence="1 2" key="1">
    <citation type="submission" date="2019-05" db="EMBL/GenBank/DDBJ databases">
        <title>Mikania micrantha, genome provides insights into the molecular mechanism of rapid growth.</title>
        <authorList>
            <person name="Liu B."/>
        </authorList>
    </citation>
    <scope>NUCLEOTIDE SEQUENCE [LARGE SCALE GENOMIC DNA]</scope>
    <source>
        <strain evidence="1">NLD-2019</strain>
        <tissue evidence="1">Leaf</tissue>
    </source>
</reference>
<organism evidence="1 2">
    <name type="scientific">Mikania micrantha</name>
    <name type="common">bitter vine</name>
    <dbReference type="NCBI Taxonomy" id="192012"/>
    <lineage>
        <taxon>Eukaryota</taxon>
        <taxon>Viridiplantae</taxon>
        <taxon>Streptophyta</taxon>
        <taxon>Embryophyta</taxon>
        <taxon>Tracheophyta</taxon>
        <taxon>Spermatophyta</taxon>
        <taxon>Magnoliopsida</taxon>
        <taxon>eudicotyledons</taxon>
        <taxon>Gunneridae</taxon>
        <taxon>Pentapetalae</taxon>
        <taxon>asterids</taxon>
        <taxon>campanulids</taxon>
        <taxon>Asterales</taxon>
        <taxon>Asteraceae</taxon>
        <taxon>Asteroideae</taxon>
        <taxon>Heliantheae alliance</taxon>
        <taxon>Eupatorieae</taxon>
        <taxon>Mikania</taxon>
    </lineage>
</organism>
<name>A0A5N6LXI9_9ASTR</name>
<comment type="caution">
    <text evidence="1">The sequence shown here is derived from an EMBL/GenBank/DDBJ whole genome shotgun (WGS) entry which is preliminary data.</text>
</comment>
<evidence type="ECO:0000313" key="2">
    <source>
        <dbReference type="Proteomes" id="UP000326396"/>
    </source>
</evidence>